<dbReference type="GO" id="GO:0006508">
    <property type="term" value="P:proteolysis"/>
    <property type="evidence" value="ECO:0007669"/>
    <property type="project" value="InterPro"/>
</dbReference>
<dbReference type="Pfam" id="PF00930">
    <property type="entry name" value="DPPIV_N"/>
    <property type="match status" value="1"/>
</dbReference>
<dbReference type="InterPro" id="IPR050278">
    <property type="entry name" value="Serine_Prot_S9B/DPPIV"/>
</dbReference>
<feature type="domain" description="Dipeptidylpeptidase IV N-terminal" evidence="2">
    <location>
        <begin position="71"/>
        <end position="397"/>
    </location>
</feature>
<dbReference type="Gene3D" id="2.140.10.30">
    <property type="entry name" value="Dipeptidylpeptidase IV, N-terminal domain"/>
    <property type="match status" value="1"/>
</dbReference>
<gene>
    <name evidence="3" type="primary">dap4</name>
    <name evidence="3" type="ORF">SPIL2461_LOCUS8231</name>
</gene>
<evidence type="ECO:0000259" key="1">
    <source>
        <dbReference type="Pfam" id="PF00326"/>
    </source>
</evidence>
<reference evidence="3" key="1">
    <citation type="submission" date="2021-02" db="EMBL/GenBank/DDBJ databases">
        <authorList>
            <person name="Dougan E. K."/>
            <person name="Rhodes N."/>
            <person name="Thang M."/>
            <person name="Chan C."/>
        </authorList>
    </citation>
    <scope>NUCLEOTIDE SEQUENCE</scope>
</reference>
<name>A0A812P609_SYMPI</name>
<comment type="caution">
    <text evidence="3">The sequence shown here is derived from an EMBL/GenBank/DDBJ whole genome shotgun (WGS) entry which is preliminary data.</text>
</comment>
<protein>
    <submittedName>
        <fullName evidence="3">Dap4 protein</fullName>
    </submittedName>
</protein>
<feature type="domain" description="Peptidase S9 prolyl oligopeptidase catalytic" evidence="1">
    <location>
        <begin position="482"/>
        <end position="671"/>
    </location>
</feature>
<organism evidence="3 4">
    <name type="scientific">Symbiodinium pilosum</name>
    <name type="common">Dinoflagellate</name>
    <dbReference type="NCBI Taxonomy" id="2952"/>
    <lineage>
        <taxon>Eukaryota</taxon>
        <taxon>Sar</taxon>
        <taxon>Alveolata</taxon>
        <taxon>Dinophyceae</taxon>
        <taxon>Suessiales</taxon>
        <taxon>Symbiodiniaceae</taxon>
        <taxon>Symbiodinium</taxon>
    </lineage>
</organism>
<dbReference type="SUPFAM" id="SSF82171">
    <property type="entry name" value="DPP6 N-terminal domain-like"/>
    <property type="match status" value="1"/>
</dbReference>
<proteinExistence type="predicted"/>
<dbReference type="InterPro" id="IPR001375">
    <property type="entry name" value="Peptidase_S9_cat"/>
</dbReference>
<dbReference type="InterPro" id="IPR002469">
    <property type="entry name" value="Peptidase_S9B_N"/>
</dbReference>
<dbReference type="Gene3D" id="3.40.50.1820">
    <property type="entry name" value="alpha/beta hydrolase"/>
    <property type="match status" value="1"/>
</dbReference>
<dbReference type="PANTHER" id="PTHR11731:SF193">
    <property type="entry name" value="DIPEPTIDYL PEPTIDASE 9"/>
    <property type="match status" value="1"/>
</dbReference>
<accession>A0A812P609</accession>
<dbReference type="GO" id="GO:0008236">
    <property type="term" value="F:serine-type peptidase activity"/>
    <property type="evidence" value="ECO:0007669"/>
    <property type="project" value="InterPro"/>
</dbReference>
<dbReference type="SUPFAM" id="SSF53474">
    <property type="entry name" value="alpha/beta-Hydrolases"/>
    <property type="match status" value="1"/>
</dbReference>
<dbReference type="OrthoDB" id="16520at2759"/>
<evidence type="ECO:0000313" key="4">
    <source>
        <dbReference type="Proteomes" id="UP000649617"/>
    </source>
</evidence>
<sequence>MDLWRVDLQTGAHEEWIDARLLQGESLNVAELTDAERAERERRRQFNHGFTEFSWHPDSDVLLAPMNGQALFIDVSKPAINSVVMTPEDKRQSAFQISPDGCWLSFVQNGDLFVLPLDPEQPLAKSSSGVRQITADASPTLSNGLPDFLAAEEMHRFRGHWFCPNSRFMVYCKVDESTVAISYRLEMQADGAQTIQQRYPYAGADNPRVSLWMFDLQDSSNRCIWQDSTEIDNDDAYLARVQVKAHGVYIQTQDRRQQTLSLKHLDLNSDDTQWQLLHKESSSSWINLNDDLTIIEPNRILISSESSGTNQLYLLDGAGECIELACPTHINGIRHICDDRVFVSGWDQTPIENHLFEISLAGDPWRQITTQEGWHDVVIAPDANTFIDRYSHESLPPSIDLRDIEGGPGKVLWTEAFGSTHPYHPFLPMHATADFGSVTADDGQEIFYRLTPPSEISGQHATVVYVYGGPGPQKAKREWSPLTVQLFAQNGFAVLEIDNRGSGNRGINFESPIYRNMGHVEVQDQVTGLQALKKHAWADLNRVGIFGHSYGGYMTLMSLSLAPQHFAAGVAVAPVCDWRLYDTHYTERYMGLPAENEQGYANANVLSHIDALSAPLLLMHGMADDNVLFTNSTQIMARLQHLGKPFDLMTYPGAKHSMQEQDVSIHRFNMILGNDIVVRAAGVSDLTFIVASNRAMAAETEVFIWSRKTAANLRAR</sequence>
<dbReference type="InterPro" id="IPR029058">
    <property type="entry name" value="AB_hydrolase_fold"/>
</dbReference>
<dbReference type="Proteomes" id="UP000649617">
    <property type="component" value="Unassembled WGS sequence"/>
</dbReference>
<dbReference type="Pfam" id="PF00326">
    <property type="entry name" value="Peptidase_S9"/>
    <property type="match status" value="1"/>
</dbReference>
<dbReference type="EMBL" id="CAJNIZ010013336">
    <property type="protein sequence ID" value="CAE7347135.1"/>
    <property type="molecule type" value="Genomic_DNA"/>
</dbReference>
<keyword evidence="4" id="KW-1185">Reference proteome</keyword>
<dbReference type="GO" id="GO:0008239">
    <property type="term" value="F:dipeptidyl-peptidase activity"/>
    <property type="evidence" value="ECO:0007669"/>
    <property type="project" value="TreeGrafter"/>
</dbReference>
<evidence type="ECO:0000313" key="3">
    <source>
        <dbReference type="EMBL" id="CAE7347135.1"/>
    </source>
</evidence>
<dbReference type="AlphaFoldDB" id="A0A812P609"/>
<evidence type="ECO:0000259" key="2">
    <source>
        <dbReference type="Pfam" id="PF00930"/>
    </source>
</evidence>
<dbReference type="PANTHER" id="PTHR11731">
    <property type="entry name" value="PROTEASE FAMILY S9B,C DIPEPTIDYL-PEPTIDASE IV-RELATED"/>
    <property type="match status" value="1"/>
</dbReference>